<dbReference type="Proteomes" id="UP000007494">
    <property type="component" value="Chromosome XII"/>
</dbReference>
<dbReference type="InterPro" id="IPR056856">
    <property type="entry name" value="TPR_AP5Z1_C"/>
</dbReference>
<feature type="compositionally biased region" description="Basic and acidic residues" evidence="1">
    <location>
        <begin position="788"/>
        <end position="812"/>
    </location>
</feature>
<dbReference type="PANTHER" id="PTHR46488:SF1">
    <property type="entry name" value="AP-5 COMPLEX SUBUNIT ZETA-1"/>
    <property type="match status" value="1"/>
</dbReference>
<feature type="compositionally biased region" description="Acidic residues" evidence="1">
    <location>
        <begin position="1631"/>
        <end position="1659"/>
    </location>
</feature>
<dbReference type="eggNOG" id="ENOG502QVBK">
    <property type="taxonomic scope" value="Eukaryota"/>
</dbReference>
<feature type="compositionally biased region" description="Polar residues" evidence="1">
    <location>
        <begin position="393"/>
        <end position="416"/>
    </location>
</feature>
<feature type="region of interest" description="Disordered" evidence="1">
    <location>
        <begin position="824"/>
        <end position="966"/>
    </location>
</feature>
<reference evidence="7" key="3">
    <citation type="journal article" date="2012" name="PLoS Pathog.">
        <title>Comparative genomics of the apicomplexan parasites Toxoplasma gondii and Neospora caninum: Coccidia differing in host range and transmission strategy.</title>
        <authorList>
            <person name="Reid A.J."/>
            <person name="Vermont S.J."/>
            <person name="Cotton J.A."/>
            <person name="Harris D."/>
            <person name="Hill-Cawthorne G.A."/>
            <person name="Konen-Waisman S."/>
            <person name="Latham S.M."/>
            <person name="Mourier T."/>
            <person name="Norton R."/>
            <person name="Quail M.A."/>
            <person name="Sanders M."/>
            <person name="Shanmugam D."/>
            <person name="Sohal A."/>
            <person name="Wasmuth J.D."/>
            <person name="Brunk B."/>
            <person name="Grigg M.E."/>
            <person name="Howard J.C."/>
            <person name="Parkinson J."/>
            <person name="Roos D.S."/>
            <person name="Trees A.J."/>
            <person name="Berriman M."/>
            <person name="Pain A."/>
            <person name="Wastling J.M."/>
        </authorList>
    </citation>
    <scope>NUCLEOTIDE SEQUENCE [LARGE SCALE GENOMIC DNA]</scope>
    <source>
        <strain evidence="7">Liverpool</strain>
    </source>
</reference>
<dbReference type="GeneID" id="13445211"/>
<sequence>MTTASGFVPSLVAALEGLAAALQRQHRSHASAFSSHASASMHEVSAMLRHLQAFLLTNIFTPALIADPSHNPSASYLRCLIHRVELDLYALLVSSSEFANLPTRLLAAMLIKSLAAISPSSPPSLFAASRSGSAAAGPPAAWQSLSVVSASTSFESPLPSADPPARLRVSFDVHVEGERDAAAPFAARGAPADGPSGDLGSPGAVAEPSARPAGPDGAAAAFGHLPGFFFTNFGGNMALYSPRQLGAFLGLLAELHPADLLVANVENLVAWVVSSPHARTAEVTLPGLVTELDGEDDAADFADRFARAGHSAGLPQGGTTLTRLLERIADGKKGGVADAPNPALSAKAPSAPERVADDGPSRCARSARQDVSSLSSRLAASETLRPLPASRGSILTSLFPSSPGQSQDRGPTSVFSSLGEAGRAGPKGEGDVPAKGGRLHFPPVSRLVSSDVSRSGVTRENLDAPYPSSGGGAPFFIFAPPVGYGACSASASCAGLPTPPLALRQAALSCLLALLRRCFCASEDAFSVVGKCRRLALDVGDSRGAAPGGPRQDPSSPFPPGDRPTGDPTAPGAPGAGLGGAHSEQARDTLLEARSGGDSRRTGGAVWCAALRRVVRRIEAWGVALLLSPQGGDSTEETQSHWTILRTLWGGAKRAKAVLEADGKPCREMFTCLCIAEDYSDDHRLNVQFFSSIYAWLVTVYHRQIALARRKQIGEEAIFKLTHFGFLPYSTLVRPSVASSRSAFASASALSALSPYRQSRAASSRLTSHVLQETPAEEDEEDEEEDAAENRGPERELDREGEEPQREDGVHDLVQRLVQMTMTFDERSMPASLETPQVGQEEVDGRANEAAGEERAMASPEPSRASAAYEGVARSSQPPSQTKSTNLPRSEPPSPSLFASSESPSTRHPSSFTSSSNLSASSAPRRSHPPPSASSTAAISTAAVSTAAASSHSSPQSSASVSGRLAVQPRGGGSLVDLLPMNRRLLAALATYCLRLLAQVERQQSLRRQEVVRMREKSEKASLASLSSKWSLWRRGAASKDQRALSRLASAAALRDGSAETEIGAFPTGRLWNEENARERDDAKRGVSRNKNPFSDGVQLGGSPVWSLGQHAGISEAVWDLQMSDAVGVEAMRILDLVCRADAEFVAAVFPTIKRVCERTLAGGGGLHLFTCVFHFYLHHHPHQLLSLDSFVQQYVTHLGLHYRSVLLSMNALTFLNNNLQALVVKTNIFTRYFPVIFKLVAYHPRAAGSLLLPLLPAIVGPSTLMEVLHSLLDLPLTASFLERFDEEGAAAACFFASSFFSSSKEVCSGAAALSASAAAGDGACPFLRALKTYLLRNEAGGRNVIWEAEDNEEVIANIELLWRRLPITSRLSAVCKVVPAVLQVYFRVVLDDAPPFYIEKVLRVLLERFLLLCPVEFYMDAMNRLFLSMILQIFHRHPMFVITLRTQILHAVYRHLTVRGALLSRHLCWVMGEYSSPHLLAESGMHWSDACFSEDRPEPTNGASASGSALAPTVSQTGATLFAGFFDALESLAYEAIASVGPIAAGYPSASATSRGRSPPISSGNAFPPSAGVAPQGAPGLSPAGFESRGDTARPAGEVWGGPASSAAAPGEDRSSGEGARPETSFLSSDPEETDSEDLSEFSSDESGNSEEEREDDAGAVCRQTPADEVQVHRDKLKQIFTPCFICVVITAMTKFALRYPQFMPRVVLCFSKLSNCFATGEYASVRARVETCLHMTATSSACASILQACVLSPAGSVGAAGTSLDASGLDRSRGPIGLNVNTVHIPHLHSLGHYCRTPYNFVPGPRLHLFELPSYPVPGASGASEGYLAQRLFTGRSLPARQNKTAFGQWRCACPRGDFPALPDQSGDSLCSRRERFSDAACCSEQGVDGPADVDARGGVGATCLSRSSGSCGTCLVEEFALPSDRTDYWPFPVGRNGAADFAEDADAPGPLFAHPRVTQMLLRRQMQQLGYAGS</sequence>
<feature type="compositionally biased region" description="Low complexity" evidence="1">
    <location>
        <begin position="184"/>
        <end position="194"/>
    </location>
</feature>
<feature type="region of interest" description="Disordered" evidence="1">
    <location>
        <begin position="1549"/>
        <end position="1662"/>
    </location>
</feature>
<feature type="compositionally biased region" description="Basic and acidic residues" evidence="1">
    <location>
        <begin position="843"/>
        <end position="856"/>
    </location>
</feature>
<feature type="compositionally biased region" description="Acidic residues" evidence="1">
    <location>
        <begin position="775"/>
        <end position="787"/>
    </location>
</feature>
<dbReference type="OMA" id="REMFTCL"/>
<feature type="domain" description="AP-5 complex subunit zeta-1 C-terminal TPR" evidence="4">
    <location>
        <begin position="1254"/>
        <end position="1479"/>
    </location>
</feature>
<accession>F0VQJ1</accession>
<feature type="domain" description="AP-5 complex subunit zeta-1 N-terminal TPR" evidence="3">
    <location>
        <begin position="652"/>
        <end position="701"/>
    </location>
</feature>
<reference evidence="5" key="1">
    <citation type="submission" date="2011-02" db="EMBL/GenBank/DDBJ databases">
        <authorList>
            <person name="Aslett M."/>
        </authorList>
    </citation>
    <scope>NUCLEOTIDE SEQUENCE</scope>
    <source>
        <strain evidence="5">Liverpool</strain>
    </source>
</reference>
<dbReference type="Pfam" id="PF25154">
    <property type="entry name" value="TPR_AP5Z1_C"/>
    <property type="match status" value="1"/>
</dbReference>
<reference evidence="6" key="4">
    <citation type="journal article" date="2015" name="PLoS ONE">
        <title>Comprehensive Evaluation of Toxoplasma gondii VEG and Neospora caninum LIV Genomes with Tachyzoite Stage Transcriptome and Proteome Defines Novel Transcript Features.</title>
        <authorList>
            <person name="Ramaprasad A."/>
            <person name="Mourier T."/>
            <person name="Naeem R."/>
            <person name="Malas T.B."/>
            <person name="Moussa E."/>
            <person name="Panigrahi A."/>
            <person name="Vermont S.J."/>
            <person name="Otto T.D."/>
            <person name="Wastling J."/>
            <person name="Pain A."/>
        </authorList>
    </citation>
    <scope>NUCLEOTIDE SEQUENCE</scope>
    <source>
        <strain evidence="6">Liverpool</strain>
    </source>
</reference>
<dbReference type="InterPro" id="IPR056857">
    <property type="entry name" value="TPR_AP5Z1_N"/>
</dbReference>
<dbReference type="RefSeq" id="XP_003886014.1">
    <property type="nucleotide sequence ID" value="XM_003885965.1"/>
</dbReference>
<feature type="compositionally biased region" description="Polar residues" evidence="1">
    <location>
        <begin position="874"/>
        <end position="888"/>
    </location>
</feature>
<name>F0VQJ1_NEOCL</name>
<keyword evidence="7" id="KW-1185">Reference proteome</keyword>
<evidence type="ECO:0000259" key="3">
    <source>
        <dbReference type="Pfam" id="PF25153"/>
    </source>
</evidence>
<dbReference type="InParanoid" id="F0VQJ1"/>
<feature type="compositionally biased region" description="Low complexity" evidence="1">
    <location>
        <begin position="1602"/>
        <end position="1611"/>
    </location>
</feature>
<feature type="region of interest" description="Disordered" evidence="1">
    <location>
        <begin position="184"/>
        <end position="217"/>
    </location>
</feature>
<evidence type="ECO:0000313" key="7">
    <source>
        <dbReference type="Proteomes" id="UP000007494"/>
    </source>
</evidence>
<protein>
    <submittedName>
        <fullName evidence="5">KIAA0415, related</fullName>
    </submittedName>
</protein>
<dbReference type="VEuPathDB" id="ToxoDB:NCLIV_064140"/>
<dbReference type="InterPro" id="IPR055450">
    <property type="entry name" value="AP5Z1_ARM"/>
</dbReference>
<feature type="compositionally biased region" description="Low complexity" evidence="1">
    <location>
        <begin position="208"/>
        <end position="217"/>
    </location>
</feature>
<feature type="compositionally biased region" description="Polar residues" evidence="1">
    <location>
        <begin position="369"/>
        <end position="378"/>
    </location>
</feature>
<proteinExistence type="predicted"/>
<dbReference type="Pfam" id="PF14764">
    <property type="entry name" value="SPG48"/>
    <property type="match status" value="1"/>
</dbReference>
<feature type="region of interest" description="Disordered" evidence="1">
    <location>
        <begin position="764"/>
        <end position="812"/>
    </location>
</feature>
<organism evidence="5 7">
    <name type="scientific">Neospora caninum (strain Liverpool)</name>
    <dbReference type="NCBI Taxonomy" id="572307"/>
    <lineage>
        <taxon>Eukaryota</taxon>
        <taxon>Sar</taxon>
        <taxon>Alveolata</taxon>
        <taxon>Apicomplexa</taxon>
        <taxon>Conoidasida</taxon>
        <taxon>Coccidia</taxon>
        <taxon>Eucoccidiorida</taxon>
        <taxon>Eimeriorina</taxon>
        <taxon>Sarcocystidae</taxon>
        <taxon>Neospora</taxon>
    </lineage>
</organism>
<evidence type="ECO:0000313" key="5">
    <source>
        <dbReference type="EMBL" id="CBZ55988.1"/>
    </source>
</evidence>
<dbReference type="GO" id="GO:0044599">
    <property type="term" value="C:AP-5 adaptor complex"/>
    <property type="evidence" value="ECO:0007669"/>
    <property type="project" value="InterPro"/>
</dbReference>
<feature type="region of interest" description="Disordered" evidence="1">
    <location>
        <begin position="332"/>
        <end position="443"/>
    </location>
</feature>
<gene>
    <name evidence="6" type="ORF">BN1204_064140</name>
    <name evidence="5" type="ORF">NCLIV_064140</name>
</gene>
<dbReference type="InterPro" id="IPR028222">
    <property type="entry name" value="AP5Z1"/>
</dbReference>
<dbReference type="EMBL" id="LN714487">
    <property type="protein sequence ID" value="CEL70734.1"/>
    <property type="molecule type" value="Genomic_DNA"/>
</dbReference>
<feature type="compositionally biased region" description="Polar residues" evidence="1">
    <location>
        <begin position="1551"/>
        <end position="1566"/>
    </location>
</feature>
<dbReference type="OrthoDB" id="744564at2759"/>
<evidence type="ECO:0000259" key="2">
    <source>
        <dbReference type="Pfam" id="PF14764"/>
    </source>
</evidence>
<feature type="region of interest" description="Disordered" evidence="1">
    <location>
        <begin position="542"/>
        <end position="583"/>
    </location>
</feature>
<feature type="compositionally biased region" description="Low complexity" evidence="1">
    <location>
        <begin position="896"/>
        <end position="924"/>
    </location>
</feature>
<feature type="compositionally biased region" description="Low complexity" evidence="1">
    <location>
        <begin position="933"/>
        <end position="962"/>
    </location>
</feature>
<evidence type="ECO:0000313" key="6">
    <source>
        <dbReference type="EMBL" id="CEL70734.1"/>
    </source>
</evidence>
<dbReference type="EMBL" id="FR823393">
    <property type="protein sequence ID" value="CBZ55988.1"/>
    <property type="molecule type" value="Genomic_DNA"/>
</dbReference>
<feature type="compositionally biased region" description="Basic and acidic residues" evidence="1">
    <location>
        <begin position="1074"/>
        <end position="1085"/>
    </location>
</feature>
<evidence type="ECO:0000259" key="4">
    <source>
        <dbReference type="Pfam" id="PF25154"/>
    </source>
</evidence>
<evidence type="ECO:0000256" key="1">
    <source>
        <dbReference type="SAM" id="MobiDB-lite"/>
    </source>
</evidence>
<dbReference type="PANTHER" id="PTHR46488">
    <property type="entry name" value="AP-5 COMPLEX SUBUNIT ZETA-1"/>
    <property type="match status" value="1"/>
</dbReference>
<dbReference type="Pfam" id="PF25153">
    <property type="entry name" value="TPR_AP5Z1"/>
    <property type="match status" value="1"/>
</dbReference>
<reference evidence="5" key="2">
    <citation type="submission" date="2011-03" db="EMBL/GenBank/DDBJ databases">
        <title>Comparative genomics and transcriptomics of Neospora caninum and Toxoplasma gondii.</title>
        <authorList>
            <person name="Reid A.J."/>
            <person name="Sohal A."/>
            <person name="Harris D."/>
            <person name="Quail M."/>
            <person name="Sanders M."/>
            <person name="Berriman M."/>
            <person name="Wastling J.M."/>
            <person name="Pain A."/>
        </authorList>
    </citation>
    <scope>NUCLEOTIDE SEQUENCE</scope>
    <source>
        <strain evidence="5">Liverpool</strain>
    </source>
</reference>
<feature type="region of interest" description="Disordered" evidence="1">
    <location>
        <begin position="1074"/>
        <end position="1098"/>
    </location>
</feature>
<feature type="domain" description="AP-5 complex subunit zeta-1 ARM repeats" evidence="2">
    <location>
        <begin position="1124"/>
        <end position="1239"/>
    </location>
</feature>